<dbReference type="InterPro" id="IPR039601">
    <property type="entry name" value="Rrn5"/>
</dbReference>
<dbReference type="GO" id="GO:0042790">
    <property type="term" value="P:nucleolar large rRNA transcription by RNA polymerase I"/>
    <property type="evidence" value="ECO:0007669"/>
    <property type="project" value="InterPro"/>
</dbReference>
<dbReference type="Proteomes" id="UP000095023">
    <property type="component" value="Unassembled WGS sequence"/>
</dbReference>
<protein>
    <submittedName>
        <fullName evidence="1">Uncharacterized protein</fullName>
    </submittedName>
</protein>
<dbReference type="PANTHER" id="PTHR28079:SF1">
    <property type="entry name" value="RNA POLYMERASE I-SPECIFIC TRANSCRIPTION INITIATION FACTOR RRN5"/>
    <property type="match status" value="1"/>
</dbReference>
<dbReference type="GO" id="GO:0000182">
    <property type="term" value="F:rDNA binding"/>
    <property type="evidence" value="ECO:0007669"/>
    <property type="project" value="TreeGrafter"/>
</dbReference>
<dbReference type="GO" id="GO:0000500">
    <property type="term" value="C:RNA polymerase I upstream activating factor complex"/>
    <property type="evidence" value="ECO:0007669"/>
    <property type="project" value="InterPro"/>
</dbReference>
<dbReference type="GO" id="GO:0001181">
    <property type="term" value="F:RNA polymerase I general transcription initiation factor activity"/>
    <property type="evidence" value="ECO:0007669"/>
    <property type="project" value="TreeGrafter"/>
</dbReference>
<keyword evidence="2" id="KW-1185">Reference proteome</keyword>
<dbReference type="GO" id="GO:0006361">
    <property type="term" value="P:transcription initiation at RNA polymerase I promoter"/>
    <property type="evidence" value="ECO:0007669"/>
    <property type="project" value="TreeGrafter"/>
</dbReference>
<evidence type="ECO:0000313" key="1">
    <source>
        <dbReference type="EMBL" id="ODV91868.1"/>
    </source>
</evidence>
<reference evidence="2" key="1">
    <citation type="submission" date="2016-02" db="EMBL/GenBank/DDBJ databases">
        <title>Comparative genomics of biotechnologically important yeasts.</title>
        <authorList>
            <consortium name="DOE Joint Genome Institute"/>
            <person name="Riley R."/>
            <person name="Haridas S."/>
            <person name="Wolfe K.H."/>
            <person name="Lopes M.R."/>
            <person name="Hittinger C.T."/>
            <person name="Goker M."/>
            <person name="Salamov A."/>
            <person name="Wisecaver J."/>
            <person name="Long T.M."/>
            <person name="Aerts A.L."/>
            <person name="Barry K."/>
            <person name="Choi C."/>
            <person name="Clum A."/>
            <person name="Coughlan A.Y."/>
            <person name="Deshpande S."/>
            <person name="Douglass A.P."/>
            <person name="Hanson S.J."/>
            <person name="Klenk H.-P."/>
            <person name="Labutti K."/>
            <person name="Lapidus A."/>
            <person name="Lindquist E."/>
            <person name="Lipzen A."/>
            <person name="Meier-Kolthoff J.P."/>
            <person name="Ohm R.A."/>
            <person name="Otillar R.P."/>
            <person name="Pangilinan J."/>
            <person name="Peng Y."/>
            <person name="Rokas A."/>
            <person name="Rosa C.A."/>
            <person name="Scheuner C."/>
            <person name="Sibirny A.A."/>
            <person name="Slot J.C."/>
            <person name="Stielow J.B."/>
            <person name="Sun H."/>
            <person name="Kurtzman C.P."/>
            <person name="Blackwell M."/>
            <person name="Jeffries T.W."/>
            <person name="Grigoriev I.V."/>
        </authorList>
    </citation>
    <scope>NUCLEOTIDE SEQUENCE [LARGE SCALE GENOMIC DNA]</scope>
    <source>
        <strain evidence="2">NRRL Y-17796</strain>
    </source>
</reference>
<dbReference type="AlphaFoldDB" id="A0A1E4TJL9"/>
<organism evidence="1 2">
    <name type="scientific">Tortispora caseinolytica NRRL Y-17796</name>
    <dbReference type="NCBI Taxonomy" id="767744"/>
    <lineage>
        <taxon>Eukaryota</taxon>
        <taxon>Fungi</taxon>
        <taxon>Dikarya</taxon>
        <taxon>Ascomycota</taxon>
        <taxon>Saccharomycotina</taxon>
        <taxon>Trigonopsidomycetes</taxon>
        <taxon>Trigonopsidales</taxon>
        <taxon>Trigonopsidaceae</taxon>
        <taxon>Tortispora</taxon>
    </lineage>
</organism>
<proteinExistence type="predicted"/>
<accession>A0A1E4TJL9</accession>
<dbReference type="EMBL" id="KV453841">
    <property type="protein sequence ID" value="ODV91868.1"/>
    <property type="molecule type" value="Genomic_DNA"/>
</dbReference>
<dbReference type="PANTHER" id="PTHR28079">
    <property type="entry name" value="RNA POLYMERASE I-SPECIFIC TRANSCRIPTION INITIATION FACTOR RRN5"/>
    <property type="match status" value="1"/>
</dbReference>
<dbReference type="OrthoDB" id="4094957at2759"/>
<name>A0A1E4TJL9_9ASCO</name>
<sequence length="458" mass="52461">MYDDLLQDMIDDINDKVSDPDYVDGLETSLINGVLWTAEEKHKFFKYLGRTRRVDLLAKKVGKAVDEVSEYMEVLEEALSQTDCSITYSDIPAAAEMSAEIVMEIERISATLSDNDDLAACTEADNPVNETLSNELTYLQYKHVGMLNDMQAQADSMSELEQLRFWKANCQINDLIDVSYLIRIATLIYFDYSSILASDLYEEKLYEEPKDDLIGISAAALKYIRMLVVRFTRDLVVESLNSAESIGDGYVSEYAVALALTRVGIPRSVKEVMKRLPSIPHLSWRAHNAVKDRGTYIEEVDKSLSGKAFPDVCKLYLRRERPWHVADNMKRTRFSKKMDDNITPLCMWYDPQTGHYIFDRDFNIDDPDDLVINSDDIDASQSDEDADTDDSFDEYDDDETAAHYLHVQECEFLEQLDAQMALQEEADIWNHLGKANSPVDVYIPEAEPDLYEFMKLTR</sequence>
<evidence type="ECO:0000313" key="2">
    <source>
        <dbReference type="Proteomes" id="UP000095023"/>
    </source>
</evidence>
<gene>
    <name evidence="1" type="ORF">CANCADRAFT_455</name>
</gene>